<dbReference type="InterPro" id="IPR057727">
    <property type="entry name" value="WCX_dom"/>
</dbReference>
<evidence type="ECO:0000259" key="3">
    <source>
        <dbReference type="Pfam" id="PF25583"/>
    </source>
</evidence>
<evidence type="ECO:0000259" key="2">
    <source>
        <dbReference type="Pfam" id="PF13280"/>
    </source>
</evidence>
<dbReference type="InterPro" id="IPR036388">
    <property type="entry name" value="WH-like_DNA-bd_sf"/>
</dbReference>
<dbReference type="Pfam" id="PF08279">
    <property type="entry name" value="HTH_11"/>
    <property type="match status" value="1"/>
</dbReference>
<sequence>MDRYERILTLHRILKSARYPVSFARLKDELSCSRATLYRDIAFLRDALGAPIEYGEDESTFRYAADEAERFELPGLWLTSEELAALLALNELLGRADPGVLAGALAPFRARIERLLSDHASGRSLPVERIRVLASGSRRLDQATFRGVAGALLNRTRLRFRYRARSTDATTERVVSPQRLAHYRDNWYLDAWDHSRDALRSFALDRIRDPQPLEEAALDREAGELDAHLASSYGIFSGAPKAWATIRFSPHAARWVADEHWHSQQQGERLPDGRYELRVPYSNSRELLMDVLKYGPDAEVVAPVSLREEMKILLQLALGAYGGAPT</sequence>
<dbReference type="EMBL" id="JACGXL010000007">
    <property type="protein sequence ID" value="MBA8889498.1"/>
    <property type="molecule type" value="Genomic_DNA"/>
</dbReference>
<dbReference type="InterPro" id="IPR051534">
    <property type="entry name" value="CBASS_pafABC_assoc_protein"/>
</dbReference>
<dbReference type="InterPro" id="IPR013196">
    <property type="entry name" value="HTH_11"/>
</dbReference>
<comment type="caution">
    <text evidence="4">The sequence shown here is derived from an EMBL/GenBank/DDBJ whole genome shotgun (WGS) entry which is preliminary data.</text>
</comment>
<dbReference type="GO" id="GO:0003677">
    <property type="term" value="F:DNA binding"/>
    <property type="evidence" value="ECO:0007669"/>
    <property type="project" value="UniProtKB-KW"/>
</dbReference>
<dbReference type="Pfam" id="PF13280">
    <property type="entry name" value="WYL"/>
    <property type="match status" value="1"/>
</dbReference>
<evidence type="ECO:0000259" key="1">
    <source>
        <dbReference type="Pfam" id="PF08279"/>
    </source>
</evidence>
<proteinExistence type="predicted"/>
<keyword evidence="4" id="KW-0238">DNA-binding</keyword>
<dbReference type="RefSeq" id="WP_182532544.1">
    <property type="nucleotide sequence ID" value="NZ_JACGXL010000007.1"/>
</dbReference>
<dbReference type="SUPFAM" id="SSF46785">
    <property type="entry name" value="Winged helix' DNA-binding domain"/>
    <property type="match status" value="1"/>
</dbReference>
<dbReference type="InterPro" id="IPR036390">
    <property type="entry name" value="WH_DNA-bd_sf"/>
</dbReference>
<feature type="domain" description="Helix-turn-helix type 11" evidence="1">
    <location>
        <begin position="6"/>
        <end position="53"/>
    </location>
</feature>
<accession>A0A839F7I0</accession>
<name>A0A839F7I0_9GAMM</name>
<protein>
    <submittedName>
        <fullName evidence="4">Putative DNA-binding transcriptional regulator YafY</fullName>
    </submittedName>
</protein>
<feature type="domain" description="WYL" evidence="2">
    <location>
        <begin position="144"/>
        <end position="211"/>
    </location>
</feature>
<keyword evidence="5" id="KW-1185">Reference proteome</keyword>
<gene>
    <name evidence="4" type="ORF">FHW12_003744</name>
</gene>
<reference evidence="4 5" key="1">
    <citation type="submission" date="2020-07" db="EMBL/GenBank/DDBJ databases">
        <title>Genomic Encyclopedia of Type Strains, Phase IV (KMG-V): Genome sequencing to study the core and pangenomes of soil and plant-associated prokaryotes.</title>
        <authorList>
            <person name="Whitman W."/>
        </authorList>
    </citation>
    <scope>NUCLEOTIDE SEQUENCE [LARGE SCALE GENOMIC DNA]</scope>
    <source>
        <strain evidence="4 5">RH2WT43</strain>
    </source>
</reference>
<evidence type="ECO:0000313" key="5">
    <source>
        <dbReference type="Proteomes" id="UP000550401"/>
    </source>
</evidence>
<evidence type="ECO:0000313" key="4">
    <source>
        <dbReference type="EMBL" id="MBA8889498.1"/>
    </source>
</evidence>
<feature type="domain" description="WCX" evidence="3">
    <location>
        <begin position="243"/>
        <end position="315"/>
    </location>
</feature>
<dbReference type="PROSITE" id="PS52050">
    <property type="entry name" value="WYL"/>
    <property type="match status" value="1"/>
</dbReference>
<dbReference type="InterPro" id="IPR026881">
    <property type="entry name" value="WYL_dom"/>
</dbReference>
<dbReference type="PANTHER" id="PTHR34580">
    <property type="match status" value="1"/>
</dbReference>
<organism evidence="4 5">
    <name type="scientific">Dokdonella fugitiva</name>
    <dbReference type="NCBI Taxonomy" id="328517"/>
    <lineage>
        <taxon>Bacteria</taxon>
        <taxon>Pseudomonadati</taxon>
        <taxon>Pseudomonadota</taxon>
        <taxon>Gammaproteobacteria</taxon>
        <taxon>Lysobacterales</taxon>
        <taxon>Rhodanobacteraceae</taxon>
        <taxon>Dokdonella</taxon>
    </lineage>
</organism>
<dbReference type="PANTHER" id="PTHR34580:SF3">
    <property type="entry name" value="PROTEIN PAFB"/>
    <property type="match status" value="1"/>
</dbReference>
<dbReference type="Gene3D" id="1.10.10.10">
    <property type="entry name" value="Winged helix-like DNA-binding domain superfamily/Winged helix DNA-binding domain"/>
    <property type="match status" value="1"/>
</dbReference>
<dbReference type="AlphaFoldDB" id="A0A839F7I0"/>
<dbReference type="Proteomes" id="UP000550401">
    <property type="component" value="Unassembled WGS sequence"/>
</dbReference>
<dbReference type="Pfam" id="PF25583">
    <property type="entry name" value="WCX"/>
    <property type="match status" value="1"/>
</dbReference>